<dbReference type="Pfam" id="PF05686">
    <property type="entry name" value="Glyco_transf_90"/>
    <property type="match status" value="1"/>
</dbReference>
<dbReference type="EMBL" id="LAZR01040927">
    <property type="protein sequence ID" value="KKL13272.1"/>
    <property type="molecule type" value="Genomic_DNA"/>
</dbReference>
<feature type="domain" description="Glycosyl transferase CAP10" evidence="2">
    <location>
        <begin position="13"/>
        <end position="115"/>
    </location>
</feature>
<sequence length="262" mass="30196">GFTCTNPGYAWRLLSNSVCLKLDSPKRQWFYRGLEPGVHYLPIKEDFSNLVETLQYLIKHDDYAYQIAMQGREWAKKNLVDEELLHYYCSQVLLKYASLQTFKPKLTSEEIKTISSNSEYAKLKNIRPFNPHGFFSKDNAVALSFLINKFQCKTVVELGSWLGSSTRYIATCLPEGGLIYAIDHWKGNEEHYDPNRTAINALLPTLYEQFLSNCIHTKLTHKIIPKRMTSLYAAEVLTIKADLIMIGSGIKRQIKVIRFKTQ</sequence>
<evidence type="ECO:0000256" key="1">
    <source>
        <dbReference type="ARBA" id="ARBA00022679"/>
    </source>
</evidence>
<dbReference type="InterPro" id="IPR006598">
    <property type="entry name" value="CAP10"/>
</dbReference>
<evidence type="ECO:0000259" key="2">
    <source>
        <dbReference type="Pfam" id="PF05686"/>
    </source>
</evidence>
<protein>
    <recommendedName>
        <fullName evidence="2">Glycosyl transferase CAP10 domain-containing protein</fullName>
    </recommendedName>
</protein>
<dbReference type="InterPro" id="IPR029063">
    <property type="entry name" value="SAM-dependent_MTases_sf"/>
</dbReference>
<feature type="non-terminal residue" evidence="3">
    <location>
        <position position="1"/>
    </location>
</feature>
<dbReference type="SUPFAM" id="SSF53335">
    <property type="entry name" value="S-adenosyl-L-methionine-dependent methyltransferases"/>
    <property type="match status" value="1"/>
</dbReference>
<keyword evidence="1" id="KW-0808">Transferase</keyword>
<dbReference type="InterPro" id="IPR051091">
    <property type="entry name" value="O-Glucosyltr/Glycosyltrsf_90"/>
</dbReference>
<dbReference type="PANTHER" id="PTHR12203">
    <property type="entry name" value="KDEL LYS-ASP-GLU-LEU CONTAINING - RELATED"/>
    <property type="match status" value="1"/>
</dbReference>
<name>A0A0F9BHH3_9ZZZZ</name>
<dbReference type="Gene3D" id="3.40.50.150">
    <property type="entry name" value="Vaccinia Virus protein VP39"/>
    <property type="match status" value="1"/>
</dbReference>
<proteinExistence type="predicted"/>
<comment type="caution">
    <text evidence="3">The sequence shown here is derived from an EMBL/GenBank/DDBJ whole genome shotgun (WGS) entry which is preliminary data.</text>
</comment>
<reference evidence="3" key="1">
    <citation type="journal article" date="2015" name="Nature">
        <title>Complex archaea that bridge the gap between prokaryotes and eukaryotes.</title>
        <authorList>
            <person name="Spang A."/>
            <person name="Saw J.H."/>
            <person name="Jorgensen S.L."/>
            <person name="Zaremba-Niedzwiedzka K."/>
            <person name="Martijn J."/>
            <person name="Lind A.E."/>
            <person name="van Eijk R."/>
            <person name="Schleper C."/>
            <person name="Guy L."/>
            <person name="Ettema T.J."/>
        </authorList>
    </citation>
    <scope>NUCLEOTIDE SEQUENCE</scope>
</reference>
<gene>
    <name evidence="3" type="ORF">LCGC14_2527410</name>
</gene>
<organism evidence="3">
    <name type="scientific">marine sediment metagenome</name>
    <dbReference type="NCBI Taxonomy" id="412755"/>
    <lineage>
        <taxon>unclassified sequences</taxon>
        <taxon>metagenomes</taxon>
        <taxon>ecological metagenomes</taxon>
    </lineage>
</organism>
<evidence type="ECO:0000313" key="3">
    <source>
        <dbReference type="EMBL" id="KKL13272.1"/>
    </source>
</evidence>
<dbReference type="GO" id="GO:0016740">
    <property type="term" value="F:transferase activity"/>
    <property type="evidence" value="ECO:0007669"/>
    <property type="project" value="UniProtKB-KW"/>
</dbReference>
<dbReference type="AlphaFoldDB" id="A0A0F9BHH3"/>
<dbReference type="PANTHER" id="PTHR12203:SF35">
    <property type="entry name" value="PROTEIN O-GLUCOSYLTRANSFERASE 1"/>
    <property type="match status" value="1"/>
</dbReference>
<accession>A0A0F9BHH3</accession>